<dbReference type="Proteomes" id="UP000521943">
    <property type="component" value="Unassembled WGS sequence"/>
</dbReference>
<dbReference type="AlphaFoldDB" id="A0A8H6HXC3"/>
<comment type="caution">
    <text evidence="1">The sequence shown here is derived from an EMBL/GenBank/DDBJ whole genome shotgun (WGS) entry which is preliminary data.</text>
</comment>
<organism evidence="1 2">
    <name type="scientific">Ephemerocybe angulata</name>
    <dbReference type="NCBI Taxonomy" id="980116"/>
    <lineage>
        <taxon>Eukaryota</taxon>
        <taxon>Fungi</taxon>
        <taxon>Dikarya</taxon>
        <taxon>Basidiomycota</taxon>
        <taxon>Agaricomycotina</taxon>
        <taxon>Agaricomycetes</taxon>
        <taxon>Agaricomycetidae</taxon>
        <taxon>Agaricales</taxon>
        <taxon>Agaricineae</taxon>
        <taxon>Psathyrellaceae</taxon>
        <taxon>Ephemerocybe</taxon>
    </lineage>
</organism>
<evidence type="ECO:0000313" key="2">
    <source>
        <dbReference type="Proteomes" id="UP000521943"/>
    </source>
</evidence>
<keyword evidence="2" id="KW-1185">Reference proteome</keyword>
<protein>
    <submittedName>
        <fullName evidence="1">Uncharacterized protein</fullName>
    </submittedName>
</protein>
<accession>A0A8H6HXC3</accession>
<sequence length="236" mass="25856">MGIGGHIQEVAKSAAFGYSLESWDRKMLSLAKIWTFSDLCISRVRCSGTYCLVIAQSDSTSGSLFADEVPRRCFLGTSYWAVGAWPCMNSVLFLLNDWVKGINTFAVNGRILLAVRATRAAGARVVQWGQDFTVESRPLEVRILAAKRPTGDLRVTVRTWVGYVGHDDHCASLSSVLSFMEDPDLPVFKHTAFESKKAEVGAFTSQSLMDQVLTTLSNAKRAGMRFGTEALISGNT</sequence>
<reference evidence="1 2" key="1">
    <citation type="submission" date="2020-07" db="EMBL/GenBank/DDBJ databases">
        <title>Comparative genomics of pyrophilous fungi reveals a link between fire events and developmental genes.</title>
        <authorList>
            <consortium name="DOE Joint Genome Institute"/>
            <person name="Steindorff A.S."/>
            <person name="Carver A."/>
            <person name="Calhoun S."/>
            <person name="Stillman K."/>
            <person name="Liu H."/>
            <person name="Lipzen A."/>
            <person name="Pangilinan J."/>
            <person name="Labutti K."/>
            <person name="Bruns T.D."/>
            <person name="Grigoriev I.V."/>
        </authorList>
    </citation>
    <scope>NUCLEOTIDE SEQUENCE [LARGE SCALE GENOMIC DNA]</scope>
    <source>
        <strain evidence="1 2">CBS 144469</strain>
    </source>
</reference>
<name>A0A8H6HXC3_9AGAR</name>
<evidence type="ECO:0000313" key="1">
    <source>
        <dbReference type="EMBL" id="KAF6754047.1"/>
    </source>
</evidence>
<gene>
    <name evidence="1" type="ORF">DFP72DRAFT_848623</name>
</gene>
<dbReference type="EMBL" id="JACGCI010000036">
    <property type="protein sequence ID" value="KAF6754047.1"/>
    <property type="molecule type" value="Genomic_DNA"/>
</dbReference>
<proteinExistence type="predicted"/>